<evidence type="ECO:0000313" key="2">
    <source>
        <dbReference type="Proteomes" id="UP001221898"/>
    </source>
</evidence>
<name>A0AAD7WDD4_9TELE</name>
<sequence>MLCAIDDPFPKRKLGDGKLYDLHHDMQMSYTRALARQPAGNVISTQVIIRRFSAPVGTAGSKTHMRQCLASEQTNDLGTPRSDIVV</sequence>
<dbReference type="EMBL" id="JAINUG010000141">
    <property type="protein sequence ID" value="KAJ8393011.1"/>
    <property type="molecule type" value="Genomic_DNA"/>
</dbReference>
<organism evidence="1 2">
    <name type="scientific">Aldrovandia affinis</name>
    <dbReference type="NCBI Taxonomy" id="143900"/>
    <lineage>
        <taxon>Eukaryota</taxon>
        <taxon>Metazoa</taxon>
        <taxon>Chordata</taxon>
        <taxon>Craniata</taxon>
        <taxon>Vertebrata</taxon>
        <taxon>Euteleostomi</taxon>
        <taxon>Actinopterygii</taxon>
        <taxon>Neopterygii</taxon>
        <taxon>Teleostei</taxon>
        <taxon>Notacanthiformes</taxon>
        <taxon>Halosauridae</taxon>
        <taxon>Aldrovandia</taxon>
    </lineage>
</organism>
<proteinExistence type="predicted"/>
<comment type="caution">
    <text evidence="1">The sequence shown here is derived from an EMBL/GenBank/DDBJ whole genome shotgun (WGS) entry which is preliminary data.</text>
</comment>
<reference evidence="1" key="1">
    <citation type="journal article" date="2023" name="Science">
        <title>Genome structures resolve the early diversification of teleost fishes.</title>
        <authorList>
            <person name="Parey E."/>
            <person name="Louis A."/>
            <person name="Montfort J."/>
            <person name="Bouchez O."/>
            <person name="Roques C."/>
            <person name="Iampietro C."/>
            <person name="Lluch J."/>
            <person name="Castinel A."/>
            <person name="Donnadieu C."/>
            <person name="Desvignes T."/>
            <person name="Floi Bucao C."/>
            <person name="Jouanno E."/>
            <person name="Wen M."/>
            <person name="Mejri S."/>
            <person name="Dirks R."/>
            <person name="Jansen H."/>
            <person name="Henkel C."/>
            <person name="Chen W.J."/>
            <person name="Zahm M."/>
            <person name="Cabau C."/>
            <person name="Klopp C."/>
            <person name="Thompson A.W."/>
            <person name="Robinson-Rechavi M."/>
            <person name="Braasch I."/>
            <person name="Lecointre G."/>
            <person name="Bobe J."/>
            <person name="Postlethwait J.H."/>
            <person name="Berthelot C."/>
            <person name="Roest Crollius H."/>
            <person name="Guiguen Y."/>
        </authorList>
    </citation>
    <scope>NUCLEOTIDE SEQUENCE</scope>
    <source>
        <strain evidence="1">NC1722</strain>
    </source>
</reference>
<keyword evidence="2" id="KW-1185">Reference proteome</keyword>
<evidence type="ECO:0000313" key="1">
    <source>
        <dbReference type="EMBL" id="KAJ8393011.1"/>
    </source>
</evidence>
<dbReference type="AlphaFoldDB" id="A0AAD7WDD4"/>
<dbReference type="Proteomes" id="UP001221898">
    <property type="component" value="Unassembled WGS sequence"/>
</dbReference>
<gene>
    <name evidence="1" type="ORF">AAFF_G00069150</name>
</gene>
<accession>A0AAD7WDD4</accession>
<protein>
    <submittedName>
        <fullName evidence="1">Uncharacterized protein</fullName>
    </submittedName>
</protein>